<gene>
    <name evidence="2" type="ORF">HD841_000664</name>
</gene>
<dbReference type="InterPro" id="IPR010781">
    <property type="entry name" value="DUF1376"/>
</dbReference>
<reference evidence="2 3" key="1">
    <citation type="submission" date="2020-08" db="EMBL/GenBank/DDBJ databases">
        <title>The Agave Microbiome: Exploring the role of microbial communities in plant adaptations to desert environments.</title>
        <authorList>
            <person name="Partida-Martinez L.P."/>
        </authorList>
    </citation>
    <scope>NUCLEOTIDE SEQUENCE [LARGE SCALE GENOMIC DNA]</scope>
    <source>
        <strain evidence="2 3">AS2.3</strain>
    </source>
</reference>
<evidence type="ECO:0000313" key="2">
    <source>
        <dbReference type="EMBL" id="NYD88895.1"/>
    </source>
</evidence>
<organism evidence="2 3">
    <name type="scientific">Sphingomonas melonis</name>
    <dbReference type="NCBI Taxonomy" id="152682"/>
    <lineage>
        <taxon>Bacteria</taxon>
        <taxon>Pseudomonadati</taxon>
        <taxon>Pseudomonadota</taxon>
        <taxon>Alphaproteobacteria</taxon>
        <taxon>Sphingomonadales</taxon>
        <taxon>Sphingomonadaceae</taxon>
        <taxon>Sphingomonas</taxon>
    </lineage>
</organism>
<feature type="compositionally biased region" description="Basic and acidic residues" evidence="1">
    <location>
        <begin position="184"/>
        <end position="195"/>
    </location>
</feature>
<evidence type="ECO:0000256" key="1">
    <source>
        <dbReference type="SAM" id="MobiDB-lite"/>
    </source>
</evidence>
<name>A0A7Y9K1Z2_9SPHN</name>
<feature type="region of interest" description="Disordered" evidence="1">
    <location>
        <begin position="162"/>
        <end position="206"/>
    </location>
</feature>
<proteinExistence type="predicted"/>
<accession>A0A7Y9K1Z2</accession>
<keyword evidence="3" id="KW-1185">Reference proteome</keyword>
<dbReference type="Proteomes" id="UP000517753">
    <property type="component" value="Unassembled WGS sequence"/>
</dbReference>
<dbReference type="EMBL" id="JACCBY010000001">
    <property type="protein sequence ID" value="NYD88895.1"/>
    <property type="molecule type" value="Genomic_DNA"/>
</dbReference>
<comment type="caution">
    <text evidence="2">The sequence shown here is derived from an EMBL/GenBank/DDBJ whole genome shotgun (WGS) entry which is preliminary data.</text>
</comment>
<dbReference type="AlphaFoldDB" id="A0A7Y9K1Z2"/>
<protein>
    <submittedName>
        <fullName evidence="2">Uncharacterized protein YdaU (DUF1376 family)</fullName>
    </submittedName>
</protein>
<evidence type="ECO:0000313" key="3">
    <source>
        <dbReference type="Proteomes" id="UP000517753"/>
    </source>
</evidence>
<dbReference type="Pfam" id="PF07120">
    <property type="entry name" value="DUF1376"/>
    <property type="match status" value="1"/>
</dbReference>
<sequence>MTPPDCDLRGLEYMPLLGQRLFGSDFNGTASDSEWRAALTLWWAAWTQCPAGSLPDDDAALCRLADLGRDVKTWLKLRDKALHGFVRCSDGRLYHPTLAEQAVIAWGKRQQDRVARTADTQRKAKERAARSELFKQLEAVGVTPDWNTKTKDLRELVTQYSAGHSGSGHAPVTPPVTRTVTAKTGRDGTEEERRSSVANATGASPPILEDPSKVLFDAGVALLVKAGVSERQARGLIAKWRKSKGEPWVREALVSAEGKAEPVSWIEARMASASNVEDEARAVSHATAERYRRMAIPGPPVSARQAEAIGG</sequence>